<feature type="domain" description="Hint" evidence="5">
    <location>
        <begin position="26"/>
        <end position="254"/>
    </location>
</feature>
<dbReference type="Proteomes" id="UP000229706">
    <property type="component" value="Unassembled WGS sequence"/>
</dbReference>
<protein>
    <submittedName>
        <fullName evidence="6">Uncharacterized protein</fullName>
    </submittedName>
</protein>
<gene>
    <name evidence="6" type="ORF">CO083_04155</name>
</gene>
<dbReference type="InterPro" id="IPR006142">
    <property type="entry name" value="INTEIN"/>
</dbReference>
<dbReference type="PRINTS" id="PR00379">
    <property type="entry name" value="INTEIN"/>
</dbReference>
<dbReference type="InterPro" id="IPR030934">
    <property type="entry name" value="Intein_C"/>
</dbReference>
<feature type="domain" description="Hint" evidence="4">
    <location>
        <begin position="253"/>
        <end position="296"/>
    </location>
</feature>
<dbReference type="InterPro" id="IPR003586">
    <property type="entry name" value="Hint_dom_C"/>
</dbReference>
<dbReference type="CDD" id="cd00081">
    <property type="entry name" value="Hint"/>
    <property type="match status" value="1"/>
</dbReference>
<feature type="region of interest" description="Disordered" evidence="3">
    <location>
        <begin position="98"/>
        <end position="136"/>
    </location>
</feature>
<evidence type="ECO:0000313" key="7">
    <source>
        <dbReference type="Proteomes" id="UP000229706"/>
    </source>
</evidence>
<dbReference type="Gene3D" id="2.170.16.10">
    <property type="entry name" value="Hedgehog/Intein (Hint) domain"/>
    <property type="match status" value="2"/>
</dbReference>
<dbReference type="InterPro" id="IPR006141">
    <property type="entry name" value="Intein_N"/>
</dbReference>
<dbReference type="PROSITE" id="PS50818">
    <property type="entry name" value="INTEIN_C_TER"/>
    <property type="match status" value="1"/>
</dbReference>
<reference evidence="7" key="1">
    <citation type="submission" date="2017-09" db="EMBL/GenBank/DDBJ databases">
        <title>Depth-based differentiation of microbial function through sediment-hosted aquifers and enrichment of novel symbionts in the deep terrestrial subsurface.</title>
        <authorList>
            <person name="Probst A.J."/>
            <person name="Ladd B."/>
            <person name="Jarett J.K."/>
            <person name="Geller-Mcgrath D.E."/>
            <person name="Sieber C.M.K."/>
            <person name="Emerson J.B."/>
            <person name="Anantharaman K."/>
            <person name="Thomas B.C."/>
            <person name="Malmstrom R."/>
            <person name="Stieglmeier M."/>
            <person name="Klingl A."/>
            <person name="Woyke T."/>
            <person name="Ryan C.M."/>
            <person name="Banfield J.F."/>
        </authorList>
    </citation>
    <scope>NUCLEOTIDE SEQUENCE [LARGE SCALE GENOMIC DNA]</scope>
</reference>
<dbReference type="SUPFAM" id="SSF51294">
    <property type="entry name" value="Hedgehog/intein (Hint) domain"/>
    <property type="match status" value="2"/>
</dbReference>
<evidence type="ECO:0000256" key="3">
    <source>
        <dbReference type="SAM" id="MobiDB-lite"/>
    </source>
</evidence>
<comment type="caution">
    <text evidence="6">The sequence shown here is derived from an EMBL/GenBank/DDBJ whole genome shotgun (WGS) entry which is preliminary data.</text>
</comment>
<keyword evidence="1" id="KW-0068">Autocatalytic cleavage</keyword>
<organism evidence="6 7">
    <name type="scientific">Candidatus Roizmanbacteria bacterium CG_4_9_14_0_8_um_filter_34_12</name>
    <dbReference type="NCBI Taxonomy" id="1974840"/>
    <lineage>
        <taxon>Bacteria</taxon>
        <taxon>Candidatus Roizmaniibacteriota</taxon>
    </lineage>
</organism>
<dbReference type="PROSITE" id="PS50817">
    <property type="entry name" value="INTEIN_N_TER"/>
    <property type="match status" value="1"/>
</dbReference>
<dbReference type="SMART" id="SM00306">
    <property type="entry name" value="HintN"/>
    <property type="match status" value="1"/>
</dbReference>
<evidence type="ECO:0000259" key="5">
    <source>
        <dbReference type="SMART" id="SM00306"/>
    </source>
</evidence>
<feature type="non-terminal residue" evidence="6">
    <location>
        <position position="1"/>
    </location>
</feature>
<dbReference type="SMART" id="SM00305">
    <property type="entry name" value="HintC"/>
    <property type="match status" value="1"/>
</dbReference>
<dbReference type="EMBL" id="PFTH01000157">
    <property type="protein sequence ID" value="PJB87978.1"/>
    <property type="molecule type" value="Genomic_DNA"/>
</dbReference>
<dbReference type="Pfam" id="PF14890">
    <property type="entry name" value="Intein_splicing"/>
    <property type="match status" value="1"/>
</dbReference>
<dbReference type="NCBIfam" id="TIGR01443">
    <property type="entry name" value="intein_Cterm"/>
    <property type="match status" value="1"/>
</dbReference>
<evidence type="ECO:0000256" key="2">
    <source>
        <dbReference type="ARBA" id="ARBA00023000"/>
    </source>
</evidence>
<feature type="non-terminal residue" evidence="6">
    <location>
        <position position="496"/>
    </location>
</feature>
<dbReference type="GO" id="GO:0016539">
    <property type="term" value="P:intein-mediated protein splicing"/>
    <property type="evidence" value="ECO:0007669"/>
    <property type="project" value="InterPro"/>
</dbReference>
<feature type="compositionally biased region" description="Basic and acidic residues" evidence="3">
    <location>
        <begin position="108"/>
        <end position="117"/>
    </location>
</feature>
<dbReference type="AlphaFoldDB" id="A0A2M8DC48"/>
<dbReference type="InterPro" id="IPR036844">
    <property type="entry name" value="Hint_dom_sf"/>
</dbReference>
<accession>A0A2M8DC48</accession>
<dbReference type="InterPro" id="IPR003587">
    <property type="entry name" value="Hint_dom_N"/>
</dbReference>
<keyword evidence="2" id="KW-0651">Protein splicing</keyword>
<sequence length="496" mass="53221">YNLTFSGTGNVGIGTTSPAQKLHVEGQCVEENSLIQVQSSKFKVQSEYKKVKDIKPGDEVLSLNEETGKFQYQNVEKTLDMGYKTIYELTTETGKRIETTGNHPYLVRTREHSDNNKTQKNSNQNQGGRNLSSIDKGPEIIDVHFDNLSKTTPNAMNKIANNNDFVKNNKLFVEAAGETKTKPIQAAAKLPQTPDKTRSSEKTSFPESVNPIFSNISTDSSLVNPSKFEKFSRVNGTWVKVVYLKEGDEIATVDGFEKITSIKVLPAKHVYDLQITNTHNFVANGIVAHNTYISGNTGIGTTAPANKLDVSGTTQMTGFKLTTSPVAGYALVSDANGVGSWTDVSSSAGPWTLSGVNLYPDSTSYNVGIGTTSPLSKLGVLGNLSVGATYGALSAPTSGAIIEGNVGIGTTNPAGRLHVKLADSGWDQYAEIVEAQNSSNPSIRLYRPTGSGTLRYSWWIENTVGNLNFKTGAGAELGSESVSEKLSILNNGNVGI</sequence>
<evidence type="ECO:0000256" key="1">
    <source>
        <dbReference type="ARBA" id="ARBA00022813"/>
    </source>
</evidence>
<evidence type="ECO:0000259" key="4">
    <source>
        <dbReference type="SMART" id="SM00305"/>
    </source>
</evidence>
<name>A0A2M8DC48_9BACT</name>
<proteinExistence type="predicted"/>
<evidence type="ECO:0000313" key="6">
    <source>
        <dbReference type="EMBL" id="PJB87978.1"/>
    </source>
</evidence>